<sequence>MKKASKGSGRRSSATAARSKAYPQRPKPAGKRKSAKASAGRSPKKAAPRRGRKTPQKSGLWGPLINWGGALFLWGLLIGGIFIGYFAYTLPDISGIGDIDKRPSMVLQTKDGIRYSTYGDLYGDMLPIEAIPENMKQAVLATEDSHFYNHFGLNPVSLVRAAWRNYEAGRVVQGGSTITQQLAKNLFLTPERTLGRKIRETLLAFWLEAEYTKDEILALYLNRVYFGSGTYGIDAASKKYFSHPATELTTAEAAMLAGLLKAPTYYAPTRNLQRAQDRASVVLARMVEEDYLTPAEADKLRASPAVLINASQDFRNVRYFSDWVVSEVQAYIGRTEKDLVITTTLDLAMQGDAERAIEARLKSEGTKMDVSQGAFVAMSPDGAVRAMVGGRSYAESVYNRATVARRQPGSVFKTIVYAAAFENGLSPDDIFNDGPINIDGWTPQNYTKLYNGEMSLREAYARSINTVAVRVTERVGRDKVADMAKNLGLTGHYPLHPSISLGTNEVSLLEMTAANAVIANGGMAVLPYGVLEIREKDGPVLYSRQTSGQGRVISAATINKMQDVMTATIQWGTGKAANPGFAAAGKTGTTQDYRDAWFIGFTPDLVAGVWFGNDDGSATKRVNGSNLPAITWKDFITHSETSHAVAFNRVEEESSAGSLWDKIVRAFSSKNAPAESGSSAPGSEATPKSSTQKNSYDYMDKQRQQP</sequence>
<keyword evidence="8" id="KW-0378">Hydrolase</keyword>
<dbReference type="InterPro" id="IPR050396">
    <property type="entry name" value="Glycosyltr_51/Transpeptidase"/>
</dbReference>
<keyword evidence="13" id="KW-0812">Transmembrane</keyword>
<dbReference type="InterPro" id="IPR036950">
    <property type="entry name" value="PBP_transglycosylase"/>
</dbReference>
<keyword evidence="13" id="KW-1133">Transmembrane helix</keyword>
<keyword evidence="7" id="KW-0808">Transferase</keyword>
<evidence type="ECO:0000256" key="6">
    <source>
        <dbReference type="ARBA" id="ARBA00022676"/>
    </source>
</evidence>
<dbReference type="InterPro" id="IPR001460">
    <property type="entry name" value="PCN-bd_Tpept"/>
</dbReference>
<reference evidence="16 17" key="1">
    <citation type="submission" date="2021-03" db="EMBL/GenBank/DDBJ databases">
        <title>Sneathiella sp. CAU 1612 isolated from Kang Won-do.</title>
        <authorList>
            <person name="Kim W."/>
        </authorList>
    </citation>
    <scope>NUCLEOTIDE SEQUENCE [LARGE SCALE GENOMIC DNA]</scope>
    <source>
        <strain evidence="16 17">CAU 1612</strain>
    </source>
</reference>
<dbReference type="InterPro" id="IPR023346">
    <property type="entry name" value="Lysozyme-like_dom_sf"/>
</dbReference>
<evidence type="ECO:0000313" key="17">
    <source>
        <dbReference type="Proteomes" id="UP000664761"/>
    </source>
</evidence>
<evidence type="ECO:0000313" key="16">
    <source>
        <dbReference type="EMBL" id="MBO0332718.1"/>
    </source>
</evidence>
<keyword evidence="5" id="KW-0645">Protease</keyword>
<feature type="domain" description="Penicillin-binding protein transpeptidase" evidence="14">
    <location>
        <begin position="373"/>
        <end position="604"/>
    </location>
</feature>
<evidence type="ECO:0000259" key="15">
    <source>
        <dbReference type="Pfam" id="PF00912"/>
    </source>
</evidence>
<feature type="region of interest" description="Disordered" evidence="12">
    <location>
        <begin position="1"/>
        <end position="58"/>
    </location>
</feature>
<comment type="pathway">
    <text evidence="1">Cell wall biogenesis; peptidoglycan biosynthesis.</text>
</comment>
<dbReference type="PANTHER" id="PTHR32282:SF33">
    <property type="entry name" value="PEPTIDOGLYCAN GLYCOSYLTRANSFERASE"/>
    <property type="match status" value="1"/>
</dbReference>
<feature type="region of interest" description="Disordered" evidence="12">
    <location>
        <begin position="670"/>
        <end position="706"/>
    </location>
</feature>
<comment type="similarity">
    <text evidence="3">In the N-terminal section; belongs to the glycosyltransferase 51 family.</text>
</comment>
<dbReference type="InterPro" id="IPR001264">
    <property type="entry name" value="Glyco_trans_51"/>
</dbReference>
<dbReference type="RefSeq" id="WP_207042412.1">
    <property type="nucleotide sequence ID" value="NZ_JAFLNC010000001.1"/>
</dbReference>
<evidence type="ECO:0000256" key="10">
    <source>
        <dbReference type="ARBA" id="ARBA00044770"/>
    </source>
</evidence>
<evidence type="ECO:0000256" key="9">
    <source>
        <dbReference type="ARBA" id="ARBA00023268"/>
    </source>
</evidence>
<dbReference type="Pfam" id="PF00912">
    <property type="entry name" value="Transgly"/>
    <property type="match status" value="1"/>
</dbReference>
<comment type="caution">
    <text evidence="16">The sequence shown here is derived from an EMBL/GenBank/DDBJ whole genome shotgun (WGS) entry which is preliminary data.</text>
</comment>
<keyword evidence="17" id="KW-1185">Reference proteome</keyword>
<keyword evidence="4" id="KW-0121">Carboxypeptidase</keyword>
<dbReference type="PANTHER" id="PTHR32282">
    <property type="entry name" value="BINDING PROTEIN TRANSPEPTIDASE, PUTATIVE-RELATED"/>
    <property type="match status" value="1"/>
</dbReference>
<keyword evidence="13" id="KW-0472">Membrane</keyword>
<feature type="compositionally biased region" description="Polar residues" evidence="12">
    <location>
        <begin position="686"/>
        <end position="695"/>
    </location>
</feature>
<evidence type="ECO:0000256" key="13">
    <source>
        <dbReference type="SAM" id="Phobius"/>
    </source>
</evidence>
<gene>
    <name evidence="16" type="ORF">J0X12_03775</name>
</gene>
<protein>
    <recommendedName>
        <fullName evidence="10">peptidoglycan glycosyltransferase</fullName>
        <ecNumber evidence="10">2.4.99.28</ecNumber>
    </recommendedName>
</protein>
<dbReference type="Proteomes" id="UP000664761">
    <property type="component" value="Unassembled WGS sequence"/>
</dbReference>
<keyword evidence="6" id="KW-0328">Glycosyltransferase</keyword>
<evidence type="ECO:0000256" key="2">
    <source>
        <dbReference type="ARBA" id="ARBA00007090"/>
    </source>
</evidence>
<dbReference type="SUPFAM" id="SSF53955">
    <property type="entry name" value="Lysozyme-like"/>
    <property type="match status" value="1"/>
</dbReference>
<evidence type="ECO:0000256" key="1">
    <source>
        <dbReference type="ARBA" id="ARBA00004752"/>
    </source>
</evidence>
<evidence type="ECO:0000259" key="14">
    <source>
        <dbReference type="Pfam" id="PF00905"/>
    </source>
</evidence>
<organism evidence="16 17">
    <name type="scientific">Sneathiella sedimenti</name>
    <dbReference type="NCBI Taxonomy" id="2816034"/>
    <lineage>
        <taxon>Bacteria</taxon>
        <taxon>Pseudomonadati</taxon>
        <taxon>Pseudomonadota</taxon>
        <taxon>Alphaproteobacteria</taxon>
        <taxon>Sneathiellales</taxon>
        <taxon>Sneathiellaceae</taxon>
        <taxon>Sneathiella</taxon>
    </lineage>
</organism>
<feature type="transmembrane region" description="Helical" evidence="13">
    <location>
        <begin position="60"/>
        <end position="88"/>
    </location>
</feature>
<feature type="domain" description="Glycosyl transferase family 51" evidence="15">
    <location>
        <begin position="122"/>
        <end position="286"/>
    </location>
</feature>
<comment type="similarity">
    <text evidence="2">In the C-terminal section; belongs to the transpeptidase family.</text>
</comment>
<evidence type="ECO:0000256" key="5">
    <source>
        <dbReference type="ARBA" id="ARBA00022670"/>
    </source>
</evidence>
<accession>A0ABS3F2I0</accession>
<feature type="compositionally biased region" description="Basic residues" evidence="12">
    <location>
        <begin position="42"/>
        <end position="55"/>
    </location>
</feature>
<dbReference type="InterPro" id="IPR012338">
    <property type="entry name" value="Beta-lactam/transpept-like"/>
</dbReference>
<feature type="compositionally biased region" description="Low complexity" evidence="12">
    <location>
        <begin position="672"/>
        <end position="685"/>
    </location>
</feature>
<proteinExistence type="inferred from homology"/>
<name>A0ABS3F2I0_9PROT</name>
<feature type="compositionally biased region" description="Low complexity" evidence="12">
    <location>
        <begin position="10"/>
        <end position="21"/>
    </location>
</feature>
<evidence type="ECO:0000256" key="11">
    <source>
        <dbReference type="ARBA" id="ARBA00049902"/>
    </source>
</evidence>
<evidence type="ECO:0000256" key="8">
    <source>
        <dbReference type="ARBA" id="ARBA00022801"/>
    </source>
</evidence>
<evidence type="ECO:0000256" key="4">
    <source>
        <dbReference type="ARBA" id="ARBA00022645"/>
    </source>
</evidence>
<evidence type="ECO:0000256" key="7">
    <source>
        <dbReference type="ARBA" id="ARBA00022679"/>
    </source>
</evidence>
<dbReference type="EC" id="2.4.99.28" evidence="10"/>
<keyword evidence="9" id="KW-0511">Multifunctional enzyme</keyword>
<evidence type="ECO:0000256" key="12">
    <source>
        <dbReference type="SAM" id="MobiDB-lite"/>
    </source>
</evidence>
<dbReference type="Gene3D" id="1.10.3810.10">
    <property type="entry name" value="Biosynthetic peptidoglycan transglycosylase-like"/>
    <property type="match status" value="1"/>
</dbReference>
<dbReference type="EMBL" id="JAFLNC010000001">
    <property type="protein sequence ID" value="MBO0332718.1"/>
    <property type="molecule type" value="Genomic_DNA"/>
</dbReference>
<evidence type="ECO:0000256" key="3">
    <source>
        <dbReference type="ARBA" id="ARBA00007739"/>
    </source>
</evidence>
<dbReference type="Gene3D" id="3.40.710.10">
    <property type="entry name" value="DD-peptidase/beta-lactamase superfamily"/>
    <property type="match status" value="1"/>
</dbReference>
<dbReference type="NCBIfam" id="TIGR02074">
    <property type="entry name" value="PBP_1a_fam"/>
    <property type="match status" value="1"/>
</dbReference>
<dbReference type="SUPFAM" id="SSF56601">
    <property type="entry name" value="beta-lactamase/transpeptidase-like"/>
    <property type="match status" value="1"/>
</dbReference>
<comment type="catalytic activity">
    <reaction evidence="11">
        <text>[GlcNAc-(1-&gt;4)-Mur2Ac(oyl-L-Ala-gamma-D-Glu-L-Lys-D-Ala-D-Ala)](n)-di-trans,octa-cis-undecaprenyl diphosphate + beta-D-GlcNAc-(1-&gt;4)-Mur2Ac(oyl-L-Ala-gamma-D-Glu-L-Lys-D-Ala-D-Ala)-di-trans,octa-cis-undecaprenyl diphosphate = [GlcNAc-(1-&gt;4)-Mur2Ac(oyl-L-Ala-gamma-D-Glu-L-Lys-D-Ala-D-Ala)](n+1)-di-trans,octa-cis-undecaprenyl diphosphate + di-trans,octa-cis-undecaprenyl diphosphate + H(+)</text>
        <dbReference type="Rhea" id="RHEA:23708"/>
        <dbReference type="Rhea" id="RHEA-COMP:9602"/>
        <dbReference type="Rhea" id="RHEA-COMP:9603"/>
        <dbReference type="ChEBI" id="CHEBI:15378"/>
        <dbReference type="ChEBI" id="CHEBI:58405"/>
        <dbReference type="ChEBI" id="CHEBI:60033"/>
        <dbReference type="ChEBI" id="CHEBI:78435"/>
        <dbReference type="EC" id="2.4.99.28"/>
    </reaction>
</comment>
<dbReference type="Pfam" id="PF00905">
    <property type="entry name" value="Transpeptidase"/>
    <property type="match status" value="1"/>
</dbReference>